<dbReference type="InterPro" id="IPR039420">
    <property type="entry name" value="WalR-like"/>
</dbReference>
<dbReference type="GO" id="GO:0005829">
    <property type="term" value="C:cytosol"/>
    <property type="evidence" value="ECO:0007669"/>
    <property type="project" value="TreeGrafter"/>
</dbReference>
<dbReference type="SMART" id="SM00448">
    <property type="entry name" value="REC"/>
    <property type="match status" value="1"/>
</dbReference>
<comment type="subcellular location">
    <subcellularLocation>
        <location evidence="1">Cytoplasm</location>
    </subcellularLocation>
</comment>
<feature type="DNA-binding region" description="OmpR/PhoB-type" evidence="11">
    <location>
        <begin position="132"/>
        <end position="228"/>
    </location>
</feature>
<reference evidence="14 15" key="1">
    <citation type="submission" date="2017-03" db="EMBL/GenBank/DDBJ databases">
        <title>Genome analysis of strain PAMC 26510.</title>
        <authorList>
            <person name="Oh H.-M."/>
            <person name="Yang J.-A."/>
        </authorList>
    </citation>
    <scope>NUCLEOTIDE SEQUENCE [LARGE SCALE GENOMIC DNA]</scope>
    <source>
        <strain evidence="14 15">PAMC 26510</strain>
    </source>
</reference>
<gene>
    <name evidence="14" type="ORF">PAMC26510_26375</name>
</gene>
<dbReference type="PROSITE" id="PS50110">
    <property type="entry name" value="RESPONSE_REGULATORY"/>
    <property type="match status" value="1"/>
</dbReference>
<keyword evidence="3" id="KW-0678">Repressor</keyword>
<dbReference type="InterPro" id="IPR036388">
    <property type="entry name" value="WH-like_DNA-bd_sf"/>
</dbReference>
<comment type="caution">
    <text evidence="10">Lacks conserved residue(s) required for the propagation of feature annotation.</text>
</comment>
<evidence type="ECO:0000313" key="15">
    <source>
        <dbReference type="Proteomes" id="UP000194546"/>
    </source>
</evidence>
<dbReference type="GO" id="GO:0032993">
    <property type="term" value="C:protein-DNA complex"/>
    <property type="evidence" value="ECO:0007669"/>
    <property type="project" value="TreeGrafter"/>
</dbReference>
<evidence type="ECO:0000313" key="14">
    <source>
        <dbReference type="EMBL" id="OTP69577.1"/>
    </source>
</evidence>
<organism evidence="14 15">
    <name type="scientific">Caballeronia sordidicola</name>
    <name type="common">Burkholderia sordidicola</name>
    <dbReference type="NCBI Taxonomy" id="196367"/>
    <lineage>
        <taxon>Bacteria</taxon>
        <taxon>Pseudomonadati</taxon>
        <taxon>Pseudomonadota</taxon>
        <taxon>Betaproteobacteria</taxon>
        <taxon>Burkholderiales</taxon>
        <taxon>Burkholderiaceae</taxon>
        <taxon>Caballeronia</taxon>
    </lineage>
</organism>
<evidence type="ECO:0000256" key="7">
    <source>
        <dbReference type="ARBA" id="ARBA00023125"/>
    </source>
</evidence>
<dbReference type="Pfam" id="PF00486">
    <property type="entry name" value="Trans_reg_C"/>
    <property type="match status" value="1"/>
</dbReference>
<dbReference type="RefSeq" id="WP_179196459.1">
    <property type="nucleotide sequence ID" value="NZ_NBTY01000148.1"/>
</dbReference>
<evidence type="ECO:0000256" key="8">
    <source>
        <dbReference type="ARBA" id="ARBA00023159"/>
    </source>
</evidence>
<feature type="domain" description="Response regulatory" evidence="12">
    <location>
        <begin position="4"/>
        <end position="118"/>
    </location>
</feature>
<evidence type="ECO:0000256" key="5">
    <source>
        <dbReference type="ARBA" id="ARBA00023012"/>
    </source>
</evidence>
<keyword evidence="5" id="KW-0902">Two-component regulatory system</keyword>
<dbReference type="Gene3D" id="3.40.50.2300">
    <property type="match status" value="1"/>
</dbReference>
<dbReference type="PANTHER" id="PTHR48111:SF55">
    <property type="entry name" value="AEROBIC RESPIRATION CONTROL PROTEIN ARCA"/>
    <property type="match status" value="1"/>
</dbReference>
<sequence length="240" mass="26407">MKRLILVVDADPGCRDVLRNRFHAAGFDVSVLYDAAGIAHRLTLERPALALVASGLCMSGGLAEIKRLRNSDDDLPVIMLGEDDDATERIVALECGADDVVSKPFNVDEVLVRARNVLRRVGHRPIREPACGMPYRFDGFKLDFLARSLSFEERPVALSETEYSLLKLLVSSPGRVISVSAIAQMMESRVLDSSVRIWVHRLRSRIRLAAGACEQILTVQGQGYAFHPCGNADLKGAQHV</sequence>
<dbReference type="PANTHER" id="PTHR48111">
    <property type="entry name" value="REGULATOR OF RPOS"/>
    <property type="match status" value="1"/>
</dbReference>
<keyword evidence="4" id="KW-0597">Phosphoprotein</keyword>
<keyword evidence="9" id="KW-0804">Transcription</keyword>
<dbReference type="InterPro" id="IPR001789">
    <property type="entry name" value="Sig_transdc_resp-reg_receiver"/>
</dbReference>
<evidence type="ECO:0000256" key="6">
    <source>
        <dbReference type="ARBA" id="ARBA00023015"/>
    </source>
</evidence>
<evidence type="ECO:0000256" key="11">
    <source>
        <dbReference type="PROSITE-ProRule" id="PRU01091"/>
    </source>
</evidence>
<evidence type="ECO:0000256" key="1">
    <source>
        <dbReference type="ARBA" id="ARBA00004496"/>
    </source>
</evidence>
<keyword evidence="7 11" id="KW-0238">DNA-binding</keyword>
<dbReference type="Proteomes" id="UP000194546">
    <property type="component" value="Unassembled WGS sequence"/>
</dbReference>
<dbReference type="SMART" id="SM00862">
    <property type="entry name" value="Trans_reg_C"/>
    <property type="match status" value="1"/>
</dbReference>
<dbReference type="InterPro" id="IPR001867">
    <property type="entry name" value="OmpR/PhoB-type_DNA-bd"/>
</dbReference>
<dbReference type="GO" id="GO:0006355">
    <property type="term" value="P:regulation of DNA-templated transcription"/>
    <property type="evidence" value="ECO:0007669"/>
    <property type="project" value="InterPro"/>
</dbReference>
<protein>
    <submittedName>
        <fullName evidence="14">Two-component system response regulator OmpR</fullName>
    </submittedName>
</protein>
<evidence type="ECO:0000256" key="4">
    <source>
        <dbReference type="ARBA" id="ARBA00022553"/>
    </source>
</evidence>
<dbReference type="SUPFAM" id="SSF46894">
    <property type="entry name" value="C-terminal effector domain of the bipartite response regulators"/>
    <property type="match status" value="1"/>
</dbReference>
<evidence type="ECO:0000259" key="13">
    <source>
        <dbReference type="PROSITE" id="PS51755"/>
    </source>
</evidence>
<dbReference type="InterPro" id="IPR011006">
    <property type="entry name" value="CheY-like_superfamily"/>
</dbReference>
<evidence type="ECO:0000256" key="9">
    <source>
        <dbReference type="ARBA" id="ARBA00023163"/>
    </source>
</evidence>
<evidence type="ECO:0000259" key="12">
    <source>
        <dbReference type="PROSITE" id="PS50110"/>
    </source>
</evidence>
<dbReference type="Pfam" id="PF00072">
    <property type="entry name" value="Response_reg"/>
    <property type="match status" value="1"/>
</dbReference>
<evidence type="ECO:0000256" key="3">
    <source>
        <dbReference type="ARBA" id="ARBA00022491"/>
    </source>
</evidence>
<dbReference type="AlphaFoldDB" id="A0A242MEF8"/>
<dbReference type="Gene3D" id="1.10.10.10">
    <property type="entry name" value="Winged helix-like DNA-binding domain superfamily/Winged helix DNA-binding domain"/>
    <property type="match status" value="1"/>
</dbReference>
<dbReference type="GO" id="GO:0000156">
    <property type="term" value="F:phosphorelay response regulator activity"/>
    <property type="evidence" value="ECO:0007669"/>
    <property type="project" value="TreeGrafter"/>
</dbReference>
<keyword evidence="6" id="KW-0805">Transcription regulation</keyword>
<accession>A0A242MEF8</accession>
<name>A0A242MEF8_CABSO</name>
<dbReference type="CDD" id="cd00383">
    <property type="entry name" value="trans_reg_C"/>
    <property type="match status" value="1"/>
</dbReference>
<dbReference type="PROSITE" id="PS51755">
    <property type="entry name" value="OMPR_PHOB"/>
    <property type="match status" value="1"/>
</dbReference>
<dbReference type="SUPFAM" id="SSF52172">
    <property type="entry name" value="CheY-like"/>
    <property type="match status" value="1"/>
</dbReference>
<dbReference type="EMBL" id="NBTY01000148">
    <property type="protein sequence ID" value="OTP69577.1"/>
    <property type="molecule type" value="Genomic_DNA"/>
</dbReference>
<evidence type="ECO:0000256" key="2">
    <source>
        <dbReference type="ARBA" id="ARBA00022490"/>
    </source>
</evidence>
<proteinExistence type="predicted"/>
<feature type="domain" description="OmpR/PhoB-type" evidence="13">
    <location>
        <begin position="132"/>
        <end position="228"/>
    </location>
</feature>
<dbReference type="InterPro" id="IPR016032">
    <property type="entry name" value="Sig_transdc_resp-reg_C-effctor"/>
</dbReference>
<evidence type="ECO:0000256" key="10">
    <source>
        <dbReference type="PROSITE-ProRule" id="PRU00169"/>
    </source>
</evidence>
<keyword evidence="8" id="KW-0010">Activator</keyword>
<dbReference type="GO" id="GO:0000976">
    <property type="term" value="F:transcription cis-regulatory region binding"/>
    <property type="evidence" value="ECO:0007669"/>
    <property type="project" value="TreeGrafter"/>
</dbReference>
<keyword evidence="2" id="KW-0963">Cytoplasm</keyword>
<comment type="caution">
    <text evidence="14">The sequence shown here is derived from an EMBL/GenBank/DDBJ whole genome shotgun (WGS) entry which is preliminary data.</text>
</comment>